<name>A0A6A5U7U9_9PLEO</name>
<feature type="chain" id="PRO_5025654328" evidence="1">
    <location>
        <begin position="22"/>
        <end position="175"/>
    </location>
</feature>
<evidence type="ECO:0000313" key="3">
    <source>
        <dbReference type="Proteomes" id="UP000800035"/>
    </source>
</evidence>
<accession>A0A6A5U7U9</accession>
<keyword evidence="3" id="KW-1185">Reference proteome</keyword>
<keyword evidence="1" id="KW-0732">Signal</keyword>
<gene>
    <name evidence="2" type="ORF">CC80DRAFT_56592</name>
</gene>
<evidence type="ECO:0000313" key="2">
    <source>
        <dbReference type="EMBL" id="KAF1957197.1"/>
    </source>
</evidence>
<sequence length="175" mass="19417">MEWISLNFFKCLSSLFSSSCASNPTRRRMEVALDQQRVFAVTEAQNLESAPQHCDTTNNNGLHCWPTGADTVWLQSDSTEHCALWGGPDTHMHNVSNHDAGTEAATIFSKTSTHVALKLVRIVVPMAGRGRTYGPGRLFLHLLLYCRPSFFADRGEWLPAPTSCLTSFATMTQLL</sequence>
<protein>
    <submittedName>
        <fullName evidence="2">Uncharacterized protein</fullName>
    </submittedName>
</protein>
<reference evidence="2" key="1">
    <citation type="journal article" date="2020" name="Stud. Mycol.">
        <title>101 Dothideomycetes genomes: a test case for predicting lifestyles and emergence of pathogens.</title>
        <authorList>
            <person name="Haridas S."/>
            <person name="Albert R."/>
            <person name="Binder M."/>
            <person name="Bloem J."/>
            <person name="Labutti K."/>
            <person name="Salamov A."/>
            <person name="Andreopoulos B."/>
            <person name="Baker S."/>
            <person name="Barry K."/>
            <person name="Bills G."/>
            <person name="Bluhm B."/>
            <person name="Cannon C."/>
            <person name="Castanera R."/>
            <person name="Culley D."/>
            <person name="Daum C."/>
            <person name="Ezra D."/>
            <person name="Gonzalez J."/>
            <person name="Henrissat B."/>
            <person name="Kuo A."/>
            <person name="Liang C."/>
            <person name="Lipzen A."/>
            <person name="Lutzoni F."/>
            <person name="Magnuson J."/>
            <person name="Mondo S."/>
            <person name="Nolan M."/>
            <person name="Ohm R."/>
            <person name="Pangilinan J."/>
            <person name="Park H.-J."/>
            <person name="Ramirez L."/>
            <person name="Alfaro M."/>
            <person name="Sun H."/>
            <person name="Tritt A."/>
            <person name="Yoshinaga Y."/>
            <person name="Zwiers L.-H."/>
            <person name="Turgeon B."/>
            <person name="Goodwin S."/>
            <person name="Spatafora J."/>
            <person name="Crous P."/>
            <person name="Grigoriev I."/>
        </authorList>
    </citation>
    <scope>NUCLEOTIDE SEQUENCE</scope>
    <source>
        <strain evidence="2">CBS 675.92</strain>
    </source>
</reference>
<dbReference type="EMBL" id="ML976990">
    <property type="protein sequence ID" value="KAF1957197.1"/>
    <property type="molecule type" value="Genomic_DNA"/>
</dbReference>
<organism evidence="2 3">
    <name type="scientific">Byssothecium circinans</name>
    <dbReference type="NCBI Taxonomy" id="147558"/>
    <lineage>
        <taxon>Eukaryota</taxon>
        <taxon>Fungi</taxon>
        <taxon>Dikarya</taxon>
        <taxon>Ascomycota</taxon>
        <taxon>Pezizomycotina</taxon>
        <taxon>Dothideomycetes</taxon>
        <taxon>Pleosporomycetidae</taxon>
        <taxon>Pleosporales</taxon>
        <taxon>Massarineae</taxon>
        <taxon>Massarinaceae</taxon>
        <taxon>Byssothecium</taxon>
    </lineage>
</organism>
<proteinExistence type="predicted"/>
<evidence type="ECO:0000256" key="1">
    <source>
        <dbReference type="SAM" id="SignalP"/>
    </source>
</evidence>
<dbReference type="AlphaFoldDB" id="A0A6A5U7U9"/>
<feature type="signal peptide" evidence="1">
    <location>
        <begin position="1"/>
        <end position="21"/>
    </location>
</feature>
<dbReference type="Proteomes" id="UP000800035">
    <property type="component" value="Unassembled WGS sequence"/>
</dbReference>